<keyword evidence="7" id="KW-0808">Transferase</keyword>
<dbReference type="InterPro" id="IPR031803">
    <property type="entry name" value="BAT_GAF/HTH-assoc"/>
</dbReference>
<dbReference type="eggNOG" id="arCOG02352">
    <property type="taxonomic scope" value="Archaea"/>
</dbReference>
<gene>
    <name evidence="7" type="ORF">HALLA_09270</name>
</gene>
<dbReference type="RefSeq" id="WP_049952231.1">
    <property type="nucleotide sequence ID" value="NZ_CP007055.1"/>
</dbReference>
<dbReference type="GO" id="GO:0015074">
    <property type="term" value="P:DNA integration"/>
    <property type="evidence" value="ECO:0007669"/>
    <property type="project" value="InterPro"/>
</dbReference>
<evidence type="ECO:0000259" key="5">
    <source>
        <dbReference type="PROSITE" id="PS50112"/>
    </source>
</evidence>
<dbReference type="Pfam" id="PF00589">
    <property type="entry name" value="Phage_integrase"/>
    <property type="match status" value="1"/>
</dbReference>
<dbReference type="SUPFAM" id="SSF55785">
    <property type="entry name" value="PYP-like sensor domain (PAS domain)"/>
    <property type="match status" value="1"/>
</dbReference>
<dbReference type="Pfam" id="PF04967">
    <property type="entry name" value="HTH_10"/>
    <property type="match status" value="1"/>
</dbReference>
<dbReference type="GeneID" id="25144663"/>
<evidence type="ECO:0000256" key="3">
    <source>
        <dbReference type="ARBA" id="ARBA00023172"/>
    </source>
</evidence>
<dbReference type="InterPro" id="IPR013762">
    <property type="entry name" value="Integrase-like_cat_sf"/>
</dbReference>
<dbReference type="Pfam" id="PF13426">
    <property type="entry name" value="PAS_9"/>
    <property type="match status" value="1"/>
</dbReference>
<protein>
    <submittedName>
        <fullName evidence="7">Histidine kinase</fullName>
    </submittedName>
</protein>
<reference evidence="7 8" key="1">
    <citation type="submission" date="2014-01" db="EMBL/GenBank/DDBJ databases">
        <authorList>
            <consortium name="DOE Joint Genome Institute"/>
            <person name="Anderson I."/>
            <person name="Huntemann M."/>
            <person name="Han J."/>
            <person name="Chen A."/>
            <person name="Kyrpides N."/>
            <person name="Mavromatis K."/>
            <person name="Markowitz V."/>
            <person name="Palaniappan K."/>
            <person name="Ivanova N."/>
            <person name="Schaumberg A."/>
            <person name="Pati A."/>
            <person name="Liolios K."/>
            <person name="Nordberg H.P."/>
            <person name="Cantor M.N."/>
            <person name="Hua S.X."/>
            <person name="Woyke T."/>
        </authorList>
    </citation>
    <scope>NUCLEOTIDE SEQUENCE [LARGE SCALE GENOMIC DNA]</scope>
    <source>
        <strain evidence="7 8">XH-48</strain>
    </source>
</reference>
<dbReference type="CDD" id="cd00130">
    <property type="entry name" value="PAS"/>
    <property type="match status" value="1"/>
</dbReference>
<dbReference type="KEGG" id="hlr:HALLA_09270"/>
<name>W0JP09_9EURY</name>
<keyword evidence="7" id="KW-0418">Kinase</keyword>
<dbReference type="InterPro" id="IPR029016">
    <property type="entry name" value="GAF-like_dom_sf"/>
</dbReference>
<dbReference type="Gene3D" id="3.30.450.20">
    <property type="entry name" value="PAS domain"/>
    <property type="match status" value="1"/>
</dbReference>
<keyword evidence="3" id="KW-0233">DNA recombination</keyword>
<dbReference type="GO" id="GO:0003677">
    <property type="term" value="F:DNA binding"/>
    <property type="evidence" value="ECO:0007669"/>
    <property type="project" value="InterPro"/>
</dbReference>
<dbReference type="NCBIfam" id="TIGR00229">
    <property type="entry name" value="sensory_box"/>
    <property type="match status" value="1"/>
</dbReference>
<sequence>MTIAEPDSSTLTRDRYDRLLEAAETYREALVVRLCGEVGVRPAELARLSSGDIDRVTADPPRYLLRIPNGDFEEHADRDTPPDRTRTAYLPTDLQRDLERYVRSNDIAAAERIFPVTPRRIQMLVSDVADRASERANDDSLSSVSSSDLRRYFARSSLVTHEINPRVVKTAGGWKSFEALESYLSEPTDDAIVEAFEVVEDGARSTDNAAEMRDDSLVGSILAATDRCALIRLDSDGYVERWNRSAVSTLGYHAGEIVGTHASVFYAEDELTGDELEGKLAEATTESPLEDDSWFVHRDGSRFRATELIVPLREEPGVRGGYALFIHDISNHHEQLESERSRNDRLEGANAVTRRFRSVAQELLEASAHDEVETDCCRALVDGPAYQYAWIDRTTRTGERQNWRTSSGIDPEAADRLLPDTWDGATAGGDAARRPSGSEFDDNPPEFDDSPPTSSGVGTDDVTGTDGGPSTGPAAGEPSAGETVVTSVAGQVENEYVEGTLARVCVSYGDTVYGTLSVVTDREGAFDRDELAWLETIGRQVGYAIAAVRRRNLLLSDTVVELEFVCRDEQSFFVDASAQLGCRFEIDSFVPVSESTQLYYVTLQDGSPATVFELAEADPGIDDCRLIETYEDGWRVEFIVEGSSPTLTLTEYGVTVLETVVEGGTATIAAECAGGADLRTIVDGLRSVFPDSELVGKREVERTVQTAHEFREGLADRLTDRQESALRAAYFGGYYDWPRESTAEEVADAMGVSSPTLHNHLRKGQHELLRTFFDASQE</sequence>
<dbReference type="PROSITE" id="PS51898">
    <property type="entry name" value="TYR_RECOMBINASE"/>
    <property type="match status" value="1"/>
</dbReference>
<dbReference type="AlphaFoldDB" id="W0JP09"/>
<proteinExistence type="predicted"/>
<dbReference type="Gene3D" id="3.30.450.40">
    <property type="match status" value="1"/>
</dbReference>
<dbReference type="EMBL" id="CP007055">
    <property type="protein sequence ID" value="AHF99036.1"/>
    <property type="molecule type" value="Genomic_DNA"/>
</dbReference>
<keyword evidence="8" id="KW-1185">Reference proteome</keyword>
<feature type="compositionally biased region" description="Low complexity" evidence="4">
    <location>
        <begin position="453"/>
        <end position="464"/>
    </location>
</feature>
<dbReference type="InterPro" id="IPR000014">
    <property type="entry name" value="PAS"/>
</dbReference>
<feature type="region of interest" description="Disordered" evidence="4">
    <location>
        <begin position="397"/>
        <end position="483"/>
    </location>
</feature>
<feature type="domain" description="Tyr recombinase" evidence="6">
    <location>
        <begin position="6"/>
        <end position="197"/>
    </location>
</feature>
<organism evidence="7 8">
    <name type="scientific">Halostagnicola larsenii XH-48</name>
    <dbReference type="NCBI Taxonomy" id="797299"/>
    <lineage>
        <taxon>Archaea</taxon>
        <taxon>Methanobacteriati</taxon>
        <taxon>Methanobacteriota</taxon>
        <taxon>Stenosarchaea group</taxon>
        <taxon>Halobacteria</taxon>
        <taxon>Halobacteriales</taxon>
        <taxon>Natrialbaceae</taxon>
        <taxon>Halostagnicola</taxon>
    </lineage>
</organism>
<evidence type="ECO:0000256" key="1">
    <source>
        <dbReference type="ARBA" id="ARBA00023015"/>
    </source>
</evidence>
<dbReference type="PANTHER" id="PTHR34236:SF1">
    <property type="entry name" value="DIMETHYL SULFOXIDE REDUCTASE TRANSCRIPTIONAL ACTIVATOR"/>
    <property type="match status" value="1"/>
</dbReference>
<dbReference type="PROSITE" id="PS50112">
    <property type="entry name" value="PAS"/>
    <property type="match status" value="1"/>
</dbReference>
<dbReference type="GO" id="GO:0016301">
    <property type="term" value="F:kinase activity"/>
    <property type="evidence" value="ECO:0007669"/>
    <property type="project" value="UniProtKB-KW"/>
</dbReference>
<dbReference type="eggNOG" id="arCOG02276">
    <property type="taxonomic scope" value="Archaea"/>
</dbReference>
<keyword evidence="1" id="KW-0805">Transcription regulation</keyword>
<dbReference type="Gene3D" id="1.10.443.10">
    <property type="entry name" value="Intergrase catalytic core"/>
    <property type="match status" value="1"/>
</dbReference>
<evidence type="ECO:0000256" key="4">
    <source>
        <dbReference type="SAM" id="MobiDB-lite"/>
    </source>
</evidence>
<dbReference type="GO" id="GO:0006310">
    <property type="term" value="P:DNA recombination"/>
    <property type="evidence" value="ECO:0007669"/>
    <property type="project" value="UniProtKB-KW"/>
</dbReference>
<dbReference type="HOGENOM" id="CLU_010057_1_0_2"/>
<evidence type="ECO:0000313" key="8">
    <source>
        <dbReference type="Proteomes" id="UP000019024"/>
    </source>
</evidence>
<dbReference type="STRING" id="797299.HALLA_09270"/>
<feature type="domain" description="PAS" evidence="5">
    <location>
        <begin position="230"/>
        <end position="269"/>
    </location>
</feature>
<dbReference type="eggNOG" id="arCOG02282">
    <property type="taxonomic scope" value="Archaea"/>
</dbReference>
<evidence type="ECO:0000313" key="7">
    <source>
        <dbReference type="EMBL" id="AHF99036.1"/>
    </source>
</evidence>
<dbReference type="PATRIC" id="fig|797299.3.peg.895"/>
<evidence type="ECO:0000256" key="2">
    <source>
        <dbReference type="ARBA" id="ARBA00023163"/>
    </source>
</evidence>
<dbReference type="InterPro" id="IPR011010">
    <property type="entry name" value="DNA_brk_join_enz"/>
</dbReference>
<feature type="compositionally biased region" description="Acidic residues" evidence="4">
    <location>
        <begin position="439"/>
        <end position="449"/>
    </location>
</feature>
<keyword evidence="2" id="KW-0804">Transcription</keyword>
<dbReference type="InterPro" id="IPR035965">
    <property type="entry name" value="PAS-like_dom_sf"/>
</dbReference>
<dbReference type="InterPro" id="IPR007050">
    <property type="entry name" value="HTH_bacterioopsin"/>
</dbReference>
<dbReference type="SUPFAM" id="SSF55781">
    <property type="entry name" value="GAF domain-like"/>
    <property type="match status" value="1"/>
</dbReference>
<evidence type="ECO:0000259" key="6">
    <source>
        <dbReference type="PROSITE" id="PS51898"/>
    </source>
</evidence>
<dbReference type="OrthoDB" id="234125at2157"/>
<accession>W0JP09</accession>
<feature type="compositionally biased region" description="Low complexity" evidence="4">
    <location>
        <begin position="420"/>
        <end position="430"/>
    </location>
</feature>
<dbReference type="PANTHER" id="PTHR34236">
    <property type="entry name" value="DIMETHYL SULFOXIDE REDUCTASE TRANSCRIPTIONAL ACTIVATOR"/>
    <property type="match status" value="1"/>
</dbReference>
<dbReference type="Pfam" id="PF15915">
    <property type="entry name" value="BAT"/>
    <property type="match status" value="1"/>
</dbReference>
<dbReference type="Proteomes" id="UP000019024">
    <property type="component" value="Chromosome"/>
</dbReference>
<dbReference type="SUPFAM" id="SSF56349">
    <property type="entry name" value="DNA breaking-rejoining enzymes"/>
    <property type="match status" value="1"/>
</dbReference>
<dbReference type="InterPro" id="IPR002104">
    <property type="entry name" value="Integrase_catalytic"/>
</dbReference>